<keyword evidence="2" id="KW-1185">Reference proteome</keyword>
<organism evidence="1 2">
    <name type="scientific">Candidatus Enterococcus moelleringii</name>
    <dbReference type="NCBI Taxonomy" id="2815325"/>
    <lineage>
        <taxon>Bacteria</taxon>
        <taxon>Bacillati</taxon>
        <taxon>Bacillota</taxon>
        <taxon>Bacilli</taxon>
        <taxon>Lactobacillales</taxon>
        <taxon>Enterococcaceae</taxon>
        <taxon>Enterococcus</taxon>
    </lineage>
</organism>
<protein>
    <submittedName>
        <fullName evidence="1">Rpn family recombination-promoting nuclease/putative transposase</fullName>
    </submittedName>
</protein>
<evidence type="ECO:0000313" key="1">
    <source>
        <dbReference type="EMBL" id="MBO1307010.1"/>
    </source>
</evidence>
<dbReference type="Pfam" id="PF12784">
    <property type="entry name" value="PDDEXK_2"/>
    <property type="match status" value="1"/>
</dbReference>
<dbReference type="NCBIfam" id="TIGR01784">
    <property type="entry name" value="T_den_put_tspse"/>
    <property type="match status" value="1"/>
</dbReference>
<dbReference type="PANTHER" id="PTHR41317">
    <property type="entry name" value="PD-(D_E)XK NUCLEASE FAMILY TRANSPOSASE"/>
    <property type="match status" value="1"/>
</dbReference>
<reference evidence="1 2" key="1">
    <citation type="submission" date="2021-03" db="EMBL/GenBank/DDBJ databases">
        <title>Enterococcal diversity collection.</title>
        <authorList>
            <person name="Gilmore M.S."/>
            <person name="Schwartzman J."/>
            <person name="Van Tyne D."/>
            <person name="Martin M."/>
            <person name="Earl A.M."/>
            <person name="Manson A.L."/>
            <person name="Straub T."/>
            <person name="Salamzade R."/>
            <person name="Saavedra J."/>
            <person name="Lebreton F."/>
            <person name="Prichula J."/>
            <person name="Schaufler K."/>
            <person name="Gaca A."/>
            <person name="Sgardioli B."/>
            <person name="Wagenaar J."/>
            <person name="Strong T."/>
        </authorList>
    </citation>
    <scope>NUCLEOTIDE SEQUENCE [LARGE SCALE GENOMIC DNA]</scope>
    <source>
        <strain evidence="1 2">669A</strain>
    </source>
</reference>
<name>A0ABS3LBK4_9ENTE</name>
<evidence type="ECO:0000313" key="2">
    <source>
        <dbReference type="Proteomes" id="UP000664601"/>
    </source>
</evidence>
<dbReference type="InterPro" id="IPR010106">
    <property type="entry name" value="RpnA"/>
</dbReference>
<proteinExistence type="predicted"/>
<sequence length="230" mass="26448">MENTPKILPTSDMLLKKIMCSKDSTHILRAFVRDILGKEFKTLTPRETYHIDSYKKAFDADPELMRTEVDILAETEDGSHVTIEMQVQPHDYFIERAIFYLGEAYRSSLGNQEIEDFIKSNNFSALRPTYGINIVAFHLFDKDGPATRRFGVVDLDTNEIMRSSQGEDLIVICFFSLVNKNIDHNSAAYHWQQFFRTGEVADDAPDYLKDAQKKTDFYSLEDASSTFCSH</sequence>
<dbReference type="PANTHER" id="PTHR41317:SF1">
    <property type="entry name" value="PD-(D_E)XK NUCLEASE FAMILY TRANSPOSASE"/>
    <property type="match status" value="1"/>
</dbReference>
<comment type="caution">
    <text evidence="1">The sequence shown here is derived from an EMBL/GenBank/DDBJ whole genome shotgun (WGS) entry which is preliminary data.</text>
</comment>
<gene>
    <name evidence="1" type="ORF">JZO70_12610</name>
</gene>
<dbReference type="EMBL" id="JAFREM010000018">
    <property type="protein sequence ID" value="MBO1307010.1"/>
    <property type="molecule type" value="Genomic_DNA"/>
</dbReference>
<accession>A0ABS3LBK4</accession>
<dbReference type="Proteomes" id="UP000664601">
    <property type="component" value="Unassembled WGS sequence"/>
</dbReference>
<dbReference type="RefSeq" id="WP_207673924.1">
    <property type="nucleotide sequence ID" value="NZ_JAFREM010000018.1"/>
</dbReference>